<sequence>MTWLIRELPRAKADKRKIFEWLLSHSRKGAVAWLDAYDRKAESLSDQPASHPLADENAELTMEVRQTLFRTRRGKPYRIIFTIVDEEVLILRVRGPGQDWMNTDDVSTS</sequence>
<organism evidence="2 3">
    <name type="scientific">Calycomorphotria hydatis</name>
    <dbReference type="NCBI Taxonomy" id="2528027"/>
    <lineage>
        <taxon>Bacteria</taxon>
        <taxon>Pseudomonadati</taxon>
        <taxon>Planctomycetota</taxon>
        <taxon>Planctomycetia</taxon>
        <taxon>Planctomycetales</taxon>
        <taxon>Planctomycetaceae</taxon>
        <taxon>Calycomorphotria</taxon>
    </lineage>
</organism>
<dbReference type="Pfam" id="PF05016">
    <property type="entry name" value="ParE_toxin"/>
    <property type="match status" value="1"/>
</dbReference>
<dbReference type="KEGG" id="chya:V22_06820"/>
<dbReference type="Gene3D" id="3.30.2310.20">
    <property type="entry name" value="RelE-like"/>
    <property type="match status" value="1"/>
</dbReference>
<dbReference type="Proteomes" id="UP000319976">
    <property type="component" value="Chromosome"/>
</dbReference>
<evidence type="ECO:0000256" key="1">
    <source>
        <dbReference type="ARBA" id="ARBA00022649"/>
    </source>
</evidence>
<dbReference type="OrthoDB" id="286630at2"/>
<reference evidence="2 3" key="1">
    <citation type="submission" date="2019-02" db="EMBL/GenBank/DDBJ databases">
        <title>Deep-cultivation of Planctomycetes and their phenomic and genomic characterization uncovers novel biology.</title>
        <authorList>
            <person name="Wiegand S."/>
            <person name="Jogler M."/>
            <person name="Boedeker C."/>
            <person name="Pinto D."/>
            <person name="Vollmers J."/>
            <person name="Rivas-Marin E."/>
            <person name="Kohn T."/>
            <person name="Peeters S.H."/>
            <person name="Heuer A."/>
            <person name="Rast P."/>
            <person name="Oberbeckmann S."/>
            <person name="Bunk B."/>
            <person name="Jeske O."/>
            <person name="Meyerdierks A."/>
            <person name="Storesund J.E."/>
            <person name="Kallscheuer N."/>
            <person name="Luecker S."/>
            <person name="Lage O.M."/>
            <person name="Pohl T."/>
            <person name="Merkel B.J."/>
            <person name="Hornburger P."/>
            <person name="Mueller R.-W."/>
            <person name="Bruemmer F."/>
            <person name="Labrenz M."/>
            <person name="Spormann A.M."/>
            <person name="Op den Camp H."/>
            <person name="Overmann J."/>
            <person name="Amann R."/>
            <person name="Jetten M.S.M."/>
            <person name="Mascher T."/>
            <person name="Medema M.H."/>
            <person name="Devos D.P."/>
            <person name="Kaster A.-K."/>
            <person name="Ovreas L."/>
            <person name="Rohde M."/>
            <person name="Galperin M.Y."/>
            <person name="Jogler C."/>
        </authorList>
    </citation>
    <scope>NUCLEOTIDE SEQUENCE [LARGE SCALE GENOMIC DNA]</scope>
    <source>
        <strain evidence="2 3">V22</strain>
    </source>
</reference>
<dbReference type="EMBL" id="CP036316">
    <property type="protein sequence ID" value="QDT63460.1"/>
    <property type="molecule type" value="Genomic_DNA"/>
</dbReference>
<proteinExistence type="predicted"/>
<gene>
    <name evidence="2" type="ORF">V22_06820</name>
</gene>
<name>A0A517T520_9PLAN</name>
<evidence type="ECO:0000313" key="3">
    <source>
        <dbReference type="Proteomes" id="UP000319976"/>
    </source>
</evidence>
<accession>A0A517T520</accession>
<protein>
    <submittedName>
        <fullName evidence="2">Plasmid stabilization system protein</fullName>
    </submittedName>
</protein>
<keyword evidence="1" id="KW-1277">Toxin-antitoxin system</keyword>
<dbReference type="RefSeq" id="WP_145259795.1">
    <property type="nucleotide sequence ID" value="NZ_CP036316.1"/>
</dbReference>
<dbReference type="InterPro" id="IPR035093">
    <property type="entry name" value="RelE/ParE_toxin_dom_sf"/>
</dbReference>
<keyword evidence="3" id="KW-1185">Reference proteome</keyword>
<dbReference type="InterPro" id="IPR007712">
    <property type="entry name" value="RelE/ParE_toxin"/>
</dbReference>
<evidence type="ECO:0000313" key="2">
    <source>
        <dbReference type="EMBL" id="QDT63460.1"/>
    </source>
</evidence>
<dbReference type="AlphaFoldDB" id="A0A517T520"/>